<name>A0AAN8X2Z5_HALRR</name>
<accession>A0AAN8X2Z5</accession>
<dbReference type="SUPFAM" id="SSF48371">
    <property type="entry name" value="ARM repeat"/>
    <property type="match status" value="1"/>
</dbReference>
<evidence type="ECO:0000313" key="2">
    <source>
        <dbReference type="Proteomes" id="UP001381693"/>
    </source>
</evidence>
<evidence type="ECO:0000313" key="1">
    <source>
        <dbReference type="EMBL" id="KAK7071954.1"/>
    </source>
</evidence>
<organism evidence="1 2">
    <name type="scientific">Halocaridina rubra</name>
    <name type="common">Hawaiian red shrimp</name>
    <dbReference type="NCBI Taxonomy" id="373956"/>
    <lineage>
        <taxon>Eukaryota</taxon>
        <taxon>Metazoa</taxon>
        <taxon>Ecdysozoa</taxon>
        <taxon>Arthropoda</taxon>
        <taxon>Crustacea</taxon>
        <taxon>Multicrustacea</taxon>
        <taxon>Malacostraca</taxon>
        <taxon>Eumalacostraca</taxon>
        <taxon>Eucarida</taxon>
        <taxon>Decapoda</taxon>
        <taxon>Pleocyemata</taxon>
        <taxon>Caridea</taxon>
        <taxon>Atyoidea</taxon>
        <taxon>Atyidae</taxon>
        <taxon>Halocaridina</taxon>
    </lineage>
</organism>
<dbReference type="Proteomes" id="UP001381693">
    <property type="component" value="Unassembled WGS sequence"/>
</dbReference>
<comment type="caution">
    <text evidence="1">The sequence shown here is derived from an EMBL/GenBank/DDBJ whole genome shotgun (WGS) entry which is preliminary data.</text>
</comment>
<dbReference type="Gene3D" id="1.25.10.10">
    <property type="entry name" value="Leucine-rich Repeat Variant"/>
    <property type="match status" value="1"/>
</dbReference>
<gene>
    <name evidence="1" type="ORF">SK128_023594</name>
</gene>
<dbReference type="AlphaFoldDB" id="A0AAN8X2Z5"/>
<proteinExistence type="predicted"/>
<reference evidence="1 2" key="1">
    <citation type="submission" date="2023-11" db="EMBL/GenBank/DDBJ databases">
        <title>Halocaridina rubra genome assembly.</title>
        <authorList>
            <person name="Smith C."/>
        </authorList>
    </citation>
    <scope>NUCLEOTIDE SEQUENCE [LARGE SCALE GENOMIC DNA]</scope>
    <source>
        <strain evidence="1">EP-1</strain>
        <tissue evidence="1">Whole</tissue>
    </source>
</reference>
<dbReference type="EMBL" id="JAXCGZ010013784">
    <property type="protein sequence ID" value="KAK7071954.1"/>
    <property type="molecule type" value="Genomic_DNA"/>
</dbReference>
<keyword evidence="2" id="KW-1185">Reference proteome</keyword>
<dbReference type="InterPro" id="IPR016024">
    <property type="entry name" value="ARM-type_fold"/>
</dbReference>
<dbReference type="InterPro" id="IPR011989">
    <property type="entry name" value="ARM-like"/>
</dbReference>
<sequence length="134" mass="14973">MVSIIEYKIGTNQETRTYENRTLSCTDAGLQREALCTLINLGQGTEKDCEKIYDAVGIYITLIISNTSNISQCDLGAWCIGNLCGRHQMICKRLQKNGTPQLLIQLLKSKEPHVSQSAAYAGIHYFTTLPEEMK</sequence>
<protein>
    <submittedName>
        <fullName evidence="1">Uncharacterized protein</fullName>
    </submittedName>
</protein>